<sequence length="458" mass="52358">MSKEILVVLNIKRGSVKAQLTRIKDFINNPEEKDKIKLESKMDTLKSLRIKLSDIRNEYYEVVTNKSDLEPLELEILDLEDDCEDIQLAIDDGDKYPLAADVIMSDVYMDDLLTGADDLESGRKLQEQLVSLLRGAGMELHKWSVRNPLLLPDSMCQDKDLSYSSSTETNALGLLWKPRPDSFAFKISPMTSNCDSLIVTKKSVISTIARIFDPLGLIGPYKELEPYGTTAVEGDDLLLQKLKETSDIPLCALLETFEPLDIISNCSSFTKLQRVIAWCKRFIENARYPRSQTMGPLKSKELSESLKCIIKNIQRSSFSNEIQYLEKGIPLPNSCAEATLANIRNSFGYHPQGISHEFVGLPCQDINAIRRKTSAERMREYRRSRINVVESELVQEPQHQLPYVEGNEDATLSNYSDFYRHRLAHEEFKIKFVQNPFGCICSVCERLWFHHLPNMKKF</sequence>
<evidence type="ECO:0000313" key="2">
    <source>
        <dbReference type="Proteomes" id="UP000887116"/>
    </source>
</evidence>
<keyword evidence="2" id="KW-1185">Reference proteome</keyword>
<dbReference type="OrthoDB" id="5855725at2759"/>
<proteinExistence type="predicted"/>
<organism evidence="1 2">
    <name type="scientific">Trichonephila clavata</name>
    <name type="common">Joro spider</name>
    <name type="synonym">Nephila clavata</name>
    <dbReference type="NCBI Taxonomy" id="2740835"/>
    <lineage>
        <taxon>Eukaryota</taxon>
        <taxon>Metazoa</taxon>
        <taxon>Ecdysozoa</taxon>
        <taxon>Arthropoda</taxon>
        <taxon>Chelicerata</taxon>
        <taxon>Arachnida</taxon>
        <taxon>Araneae</taxon>
        <taxon>Araneomorphae</taxon>
        <taxon>Entelegynae</taxon>
        <taxon>Araneoidea</taxon>
        <taxon>Nephilidae</taxon>
        <taxon>Trichonephila</taxon>
    </lineage>
</organism>
<dbReference type="PANTHER" id="PTHR47331">
    <property type="entry name" value="PHD-TYPE DOMAIN-CONTAINING PROTEIN"/>
    <property type="match status" value="1"/>
</dbReference>
<reference evidence="1" key="1">
    <citation type="submission" date="2020-07" db="EMBL/GenBank/DDBJ databases">
        <title>Multicomponent nature underlies the extraordinary mechanical properties of spider dragline silk.</title>
        <authorList>
            <person name="Kono N."/>
            <person name="Nakamura H."/>
            <person name="Mori M."/>
            <person name="Yoshida Y."/>
            <person name="Ohtoshi R."/>
            <person name="Malay A.D."/>
            <person name="Moran D.A.P."/>
            <person name="Tomita M."/>
            <person name="Numata K."/>
            <person name="Arakawa K."/>
        </authorList>
    </citation>
    <scope>NUCLEOTIDE SEQUENCE</scope>
</reference>
<dbReference type="EMBL" id="BMAO01038473">
    <property type="protein sequence ID" value="GFR25214.1"/>
    <property type="molecule type" value="Genomic_DNA"/>
</dbReference>
<dbReference type="AlphaFoldDB" id="A0A8X6HK99"/>
<dbReference type="Proteomes" id="UP000887116">
    <property type="component" value="Unassembled WGS sequence"/>
</dbReference>
<protein>
    <submittedName>
        <fullName evidence="1">DUF5641 domain-containing protein</fullName>
    </submittedName>
</protein>
<evidence type="ECO:0000313" key="1">
    <source>
        <dbReference type="EMBL" id="GFR25214.1"/>
    </source>
</evidence>
<accession>A0A8X6HK99</accession>
<name>A0A8X6HK99_TRICU</name>
<comment type="caution">
    <text evidence="1">The sequence shown here is derived from an EMBL/GenBank/DDBJ whole genome shotgun (WGS) entry which is preliminary data.</text>
</comment>
<gene>
    <name evidence="1" type="primary">AVEN_195379_1</name>
    <name evidence="1" type="ORF">TNCT_245172</name>
</gene>